<dbReference type="EMBL" id="UINC01059446">
    <property type="protein sequence ID" value="SVB82860.1"/>
    <property type="molecule type" value="Genomic_DNA"/>
</dbReference>
<proteinExistence type="predicted"/>
<organism evidence="1">
    <name type="scientific">marine metagenome</name>
    <dbReference type="NCBI Taxonomy" id="408172"/>
    <lineage>
        <taxon>unclassified sequences</taxon>
        <taxon>metagenomes</taxon>
        <taxon>ecological metagenomes</taxon>
    </lineage>
</organism>
<accession>A0A382H6G5</accession>
<protein>
    <submittedName>
        <fullName evidence="1">Uncharacterized protein</fullName>
    </submittedName>
</protein>
<reference evidence="1" key="1">
    <citation type="submission" date="2018-05" db="EMBL/GenBank/DDBJ databases">
        <authorList>
            <person name="Lanie J.A."/>
            <person name="Ng W.-L."/>
            <person name="Kazmierczak K.M."/>
            <person name="Andrzejewski T.M."/>
            <person name="Davidsen T.M."/>
            <person name="Wayne K.J."/>
            <person name="Tettelin H."/>
            <person name="Glass J.I."/>
            <person name="Rusch D."/>
            <person name="Podicherti R."/>
            <person name="Tsui H.-C.T."/>
            <person name="Winkler M.E."/>
        </authorList>
    </citation>
    <scope>NUCLEOTIDE SEQUENCE</scope>
</reference>
<name>A0A382H6G5_9ZZZZ</name>
<dbReference type="AlphaFoldDB" id="A0A382H6G5"/>
<feature type="non-terminal residue" evidence="1">
    <location>
        <position position="45"/>
    </location>
</feature>
<sequence length="45" mass="5299">METVKSHLIEKTKLLKDNSIDLPKLEARLLLAKTFNKNLNWTYLN</sequence>
<evidence type="ECO:0000313" key="1">
    <source>
        <dbReference type="EMBL" id="SVB82860.1"/>
    </source>
</evidence>
<gene>
    <name evidence="1" type="ORF">METZ01_LOCUS235714</name>
</gene>